<feature type="binding site" evidence="11">
    <location>
        <position position="91"/>
    </location>
    <ligand>
        <name>Zn(2+)</name>
        <dbReference type="ChEBI" id="CHEBI:29105"/>
    </ligand>
</feature>
<dbReference type="RefSeq" id="WP_151971210.1">
    <property type="nucleotide sequence ID" value="NZ_AP019860.1"/>
</dbReference>
<proteinExistence type="inferred from homology"/>
<evidence type="ECO:0000256" key="6">
    <source>
        <dbReference type="ARBA" id="ARBA00022833"/>
    </source>
</evidence>
<dbReference type="GO" id="GO:0005737">
    <property type="term" value="C:cytoplasm"/>
    <property type="evidence" value="ECO:0007669"/>
    <property type="project" value="UniProtKB-SubCell"/>
</dbReference>
<evidence type="ECO:0000256" key="4">
    <source>
        <dbReference type="ARBA" id="ARBA00022491"/>
    </source>
</evidence>
<keyword evidence="7" id="KW-0408">Iron</keyword>
<dbReference type="CDD" id="cd07153">
    <property type="entry name" value="Fur_like"/>
    <property type="match status" value="1"/>
</dbReference>
<comment type="cofactor">
    <cofactor evidence="11">
        <name>Zn(2+)</name>
        <dbReference type="ChEBI" id="CHEBI:29105"/>
    </cofactor>
    <text evidence="11">Binds 1 zinc ion per subunit.</text>
</comment>
<dbReference type="InterPro" id="IPR002481">
    <property type="entry name" value="FUR"/>
</dbReference>
<dbReference type="PANTHER" id="PTHR33202">
    <property type="entry name" value="ZINC UPTAKE REGULATION PROTEIN"/>
    <property type="match status" value="1"/>
</dbReference>
<dbReference type="Gene3D" id="1.10.10.10">
    <property type="entry name" value="Winged helix-like DNA-binding domain superfamily/Winged helix DNA-binding domain"/>
    <property type="match status" value="1"/>
</dbReference>
<evidence type="ECO:0000256" key="2">
    <source>
        <dbReference type="ARBA" id="ARBA00007957"/>
    </source>
</evidence>
<dbReference type="KEGG" id="uam:UABAM_05586"/>
<dbReference type="PANTHER" id="PTHR33202:SF18">
    <property type="entry name" value="TRANSCRIPTIONAL REGULATOR FURA"/>
    <property type="match status" value="1"/>
</dbReference>
<evidence type="ECO:0000256" key="10">
    <source>
        <dbReference type="ARBA" id="ARBA00023163"/>
    </source>
</evidence>
<dbReference type="SUPFAM" id="SSF46785">
    <property type="entry name" value="Winged helix' DNA-binding domain"/>
    <property type="match status" value="1"/>
</dbReference>
<dbReference type="AlphaFoldDB" id="A0A5S9F6G9"/>
<evidence type="ECO:0000256" key="3">
    <source>
        <dbReference type="ARBA" id="ARBA00022490"/>
    </source>
</evidence>
<gene>
    <name evidence="12" type="ORF">UABAM_05586</name>
</gene>
<reference evidence="12 13" key="1">
    <citation type="submission" date="2019-08" db="EMBL/GenBank/DDBJ databases">
        <title>Complete genome sequence of Candidatus Uab amorphum.</title>
        <authorList>
            <person name="Shiratori T."/>
            <person name="Suzuki S."/>
            <person name="Kakizawa Y."/>
            <person name="Ishida K."/>
        </authorList>
    </citation>
    <scope>NUCLEOTIDE SEQUENCE [LARGE SCALE GENOMIC DNA]</scope>
    <source>
        <strain evidence="12 13">SRT547</strain>
    </source>
</reference>
<dbReference type="Proteomes" id="UP000326354">
    <property type="component" value="Chromosome"/>
</dbReference>
<evidence type="ECO:0000256" key="11">
    <source>
        <dbReference type="PIRSR" id="PIRSR602481-1"/>
    </source>
</evidence>
<comment type="subcellular location">
    <subcellularLocation>
        <location evidence="1">Cytoplasm</location>
    </subcellularLocation>
</comment>
<dbReference type="GO" id="GO:0000976">
    <property type="term" value="F:transcription cis-regulatory region binding"/>
    <property type="evidence" value="ECO:0007669"/>
    <property type="project" value="TreeGrafter"/>
</dbReference>
<feature type="binding site" evidence="11">
    <location>
        <position position="94"/>
    </location>
    <ligand>
        <name>Zn(2+)</name>
        <dbReference type="ChEBI" id="CHEBI:29105"/>
    </ligand>
</feature>
<dbReference type="GO" id="GO:0008270">
    <property type="term" value="F:zinc ion binding"/>
    <property type="evidence" value="ECO:0007669"/>
    <property type="project" value="TreeGrafter"/>
</dbReference>
<dbReference type="GO" id="GO:0045892">
    <property type="term" value="P:negative regulation of DNA-templated transcription"/>
    <property type="evidence" value="ECO:0007669"/>
    <property type="project" value="TreeGrafter"/>
</dbReference>
<name>A0A5S9F6G9_UABAM</name>
<dbReference type="InterPro" id="IPR036388">
    <property type="entry name" value="WH-like_DNA-bd_sf"/>
</dbReference>
<evidence type="ECO:0000256" key="7">
    <source>
        <dbReference type="ARBA" id="ARBA00023004"/>
    </source>
</evidence>
<dbReference type="EMBL" id="AP019860">
    <property type="protein sequence ID" value="BBM87183.1"/>
    <property type="molecule type" value="Genomic_DNA"/>
</dbReference>
<dbReference type="Pfam" id="PF01475">
    <property type="entry name" value="FUR"/>
    <property type="match status" value="1"/>
</dbReference>
<keyword evidence="9" id="KW-0238">DNA-binding</keyword>
<dbReference type="GO" id="GO:0003700">
    <property type="term" value="F:DNA-binding transcription factor activity"/>
    <property type="evidence" value="ECO:0007669"/>
    <property type="project" value="InterPro"/>
</dbReference>
<dbReference type="OrthoDB" id="8659436at2"/>
<keyword evidence="6 11" id="KW-0862">Zinc</keyword>
<dbReference type="GO" id="GO:1900376">
    <property type="term" value="P:regulation of secondary metabolite biosynthetic process"/>
    <property type="evidence" value="ECO:0007669"/>
    <property type="project" value="TreeGrafter"/>
</dbReference>
<dbReference type="Gene3D" id="3.30.1490.190">
    <property type="match status" value="1"/>
</dbReference>
<evidence type="ECO:0000256" key="1">
    <source>
        <dbReference type="ARBA" id="ARBA00004496"/>
    </source>
</evidence>
<keyword evidence="3" id="KW-0963">Cytoplasm</keyword>
<keyword evidence="10" id="KW-0804">Transcription</keyword>
<keyword evidence="5 11" id="KW-0479">Metal-binding</keyword>
<protein>
    <submittedName>
        <fullName evidence="12">Ferric uptake regulation protein FurA</fullName>
    </submittedName>
</protein>
<evidence type="ECO:0000313" key="12">
    <source>
        <dbReference type="EMBL" id="BBM87183.1"/>
    </source>
</evidence>
<dbReference type="InterPro" id="IPR036390">
    <property type="entry name" value="WH_DNA-bd_sf"/>
</dbReference>
<evidence type="ECO:0000256" key="9">
    <source>
        <dbReference type="ARBA" id="ARBA00023125"/>
    </source>
</evidence>
<organism evidence="12 13">
    <name type="scientific">Uabimicrobium amorphum</name>
    <dbReference type="NCBI Taxonomy" id="2596890"/>
    <lineage>
        <taxon>Bacteria</taxon>
        <taxon>Pseudomonadati</taxon>
        <taxon>Planctomycetota</taxon>
        <taxon>Candidatus Uabimicrobiia</taxon>
        <taxon>Candidatus Uabimicrobiales</taxon>
        <taxon>Candidatus Uabimicrobiaceae</taxon>
        <taxon>Candidatus Uabimicrobium</taxon>
    </lineage>
</organism>
<feature type="binding site" evidence="11">
    <location>
        <position position="133"/>
    </location>
    <ligand>
        <name>Zn(2+)</name>
        <dbReference type="ChEBI" id="CHEBI:29105"/>
    </ligand>
</feature>
<comment type="similarity">
    <text evidence="2">Belongs to the Fur family.</text>
</comment>
<keyword evidence="13" id="KW-1185">Reference proteome</keyword>
<accession>A0A5S9F6G9</accession>
<sequence length="145" mass="16370">MNKHRTLLKHHKLSLTAVRLGVLEALDAQPHSSVEEIFAVVKDKIVTTSKQAIYNNLNTLVKHGIIREIKPKGEPSRYETRVGDNHHHLICRECHMIVDTDCFSGAPCLEPMDDHGFNVDEAEILFWGICPSCQNNTNKEGSKDE</sequence>
<evidence type="ECO:0000256" key="5">
    <source>
        <dbReference type="ARBA" id="ARBA00022723"/>
    </source>
</evidence>
<dbReference type="InterPro" id="IPR043135">
    <property type="entry name" value="Fur_C"/>
</dbReference>
<keyword evidence="8" id="KW-0805">Transcription regulation</keyword>
<evidence type="ECO:0000256" key="8">
    <source>
        <dbReference type="ARBA" id="ARBA00023015"/>
    </source>
</evidence>
<feature type="binding site" evidence="11">
    <location>
        <position position="130"/>
    </location>
    <ligand>
        <name>Zn(2+)</name>
        <dbReference type="ChEBI" id="CHEBI:29105"/>
    </ligand>
</feature>
<keyword evidence="4" id="KW-0678">Repressor</keyword>
<evidence type="ECO:0000313" key="13">
    <source>
        <dbReference type="Proteomes" id="UP000326354"/>
    </source>
</evidence>